<protein>
    <submittedName>
        <fullName evidence="1">Uncharacterized protein</fullName>
    </submittedName>
</protein>
<gene>
    <name evidence="1" type="ORF">HNR50_000717</name>
</gene>
<organism evidence="1 2">
    <name type="scientific">Spirochaeta isovalerica</name>
    <dbReference type="NCBI Taxonomy" id="150"/>
    <lineage>
        <taxon>Bacteria</taxon>
        <taxon>Pseudomonadati</taxon>
        <taxon>Spirochaetota</taxon>
        <taxon>Spirochaetia</taxon>
        <taxon>Spirochaetales</taxon>
        <taxon>Spirochaetaceae</taxon>
        <taxon>Spirochaeta</taxon>
    </lineage>
</organism>
<comment type="caution">
    <text evidence="1">The sequence shown here is derived from an EMBL/GenBank/DDBJ whole genome shotgun (WGS) entry which is preliminary data.</text>
</comment>
<keyword evidence="2" id="KW-1185">Reference proteome</keyword>
<sequence length="80" mass="9125">MADNWIELMDMANSKHETILEEMRELRTYKGVTGKSEKKSPVANFVLGGLGKAFSLIGNSLQEHYGNEDFHRRNKLKKVS</sequence>
<dbReference type="EMBL" id="JACHGJ010000001">
    <property type="protein sequence ID" value="MBB6479084.1"/>
    <property type="molecule type" value="Genomic_DNA"/>
</dbReference>
<accession>A0A841R244</accession>
<dbReference type="RefSeq" id="WP_184743855.1">
    <property type="nucleotide sequence ID" value="NZ_JACHGJ010000001.1"/>
</dbReference>
<dbReference type="Proteomes" id="UP000587760">
    <property type="component" value="Unassembled WGS sequence"/>
</dbReference>
<name>A0A841R244_9SPIO</name>
<proteinExistence type="predicted"/>
<dbReference type="AlphaFoldDB" id="A0A841R244"/>
<reference evidence="1 2" key="1">
    <citation type="submission" date="2020-08" db="EMBL/GenBank/DDBJ databases">
        <title>Genomic Encyclopedia of Type Strains, Phase IV (KMG-IV): sequencing the most valuable type-strain genomes for metagenomic binning, comparative biology and taxonomic classification.</title>
        <authorList>
            <person name="Goeker M."/>
        </authorList>
    </citation>
    <scope>NUCLEOTIDE SEQUENCE [LARGE SCALE GENOMIC DNA]</scope>
    <source>
        <strain evidence="1 2">DSM 2461</strain>
    </source>
</reference>
<evidence type="ECO:0000313" key="2">
    <source>
        <dbReference type="Proteomes" id="UP000587760"/>
    </source>
</evidence>
<evidence type="ECO:0000313" key="1">
    <source>
        <dbReference type="EMBL" id="MBB6479084.1"/>
    </source>
</evidence>